<dbReference type="PROSITE" id="PS50112">
    <property type="entry name" value="PAS"/>
    <property type="match status" value="1"/>
</dbReference>
<dbReference type="Pfam" id="PF03861">
    <property type="entry name" value="ANTAR"/>
    <property type="match status" value="1"/>
</dbReference>
<feature type="domain" description="PAS" evidence="1">
    <location>
        <begin position="27"/>
        <end position="72"/>
    </location>
</feature>
<dbReference type="InterPro" id="IPR000014">
    <property type="entry name" value="PAS"/>
</dbReference>
<dbReference type="EMBL" id="AP022620">
    <property type="protein sequence ID" value="BBZ78140.1"/>
    <property type="molecule type" value="Genomic_DNA"/>
</dbReference>
<dbReference type="NCBIfam" id="TIGR00229">
    <property type="entry name" value="sensory_box"/>
    <property type="match status" value="1"/>
</dbReference>
<proteinExistence type="predicted"/>
<dbReference type="InterPro" id="IPR011006">
    <property type="entry name" value="CheY-like_superfamily"/>
</dbReference>
<evidence type="ECO:0000313" key="3">
    <source>
        <dbReference type="EMBL" id="BBZ78140.1"/>
    </source>
</evidence>
<evidence type="ECO:0000313" key="4">
    <source>
        <dbReference type="Proteomes" id="UP000467249"/>
    </source>
</evidence>
<protein>
    <submittedName>
        <fullName evidence="3">Putative transcription antitermination regulator</fullName>
    </submittedName>
</protein>
<reference evidence="3 4" key="1">
    <citation type="journal article" date="2019" name="Emerg. Microbes Infect.">
        <title>Comprehensive subspecies identification of 175 nontuberculous mycobacteria species based on 7547 genomic profiles.</title>
        <authorList>
            <person name="Matsumoto Y."/>
            <person name="Kinjo T."/>
            <person name="Motooka D."/>
            <person name="Nabeya D."/>
            <person name="Jung N."/>
            <person name="Uechi K."/>
            <person name="Horii T."/>
            <person name="Iida T."/>
            <person name="Fujita J."/>
            <person name="Nakamura S."/>
        </authorList>
    </citation>
    <scope>NUCLEOTIDE SEQUENCE [LARGE SCALE GENOMIC DNA]</scope>
    <source>
        <strain evidence="3 4">JCM 30275</strain>
    </source>
</reference>
<dbReference type="InterPro" id="IPR013655">
    <property type="entry name" value="PAS_fold_3"/>
</dbReference>
<dbReference type="Proteomes" id="UP000467249">
    <property type="component" value="Chromosome"/>
</dbReference>
<dbReference type="SUPFAM" id="SSF52172">
    <property type="entry name" value="CheY-like"/>
    <property type="match status" value="1"/>
</dbReference>
<feature type="domain" description="ANTAR" evidence="2">
    <location>
        <begin position="120"/>
        <end position="181"/>
    </location>
</feature>
<evidence type="ECO:0000259" key="1">
    <source>
        <dbReference type="PROSITE" id="PS50112"/>
    </source>
</evidence>
<dbReference type="PROSITE" id="PS50921">
    <property type="entry name" value="ANTAR"/>
    <property type="match status" value="1"/>
</dbReference>
<dbReference type="InterPro" id="IPR036388">
    <property type="entry name" value="WH-like_DNA-bd_sf"/>
</dbReference>
<evidence type="ECO:0000259" key="2">
    <source>
        <dbReference type="PROSITE" id="PS50921"/>
    </source>
</evidence>
<keyword evidence="4" id="KW-1185">Reference proteome</keyword>
<dbReference type="RefSeq" id="WP_163805350.1">
    <property type="nucleotide sequence ID" value="NZ_AP022620.1"/>
</dbReference>
<name>A0A6N4W823_9MYCO</name>
<dbReference type="Gene3D" id="3.30.450.20">
    <property type="entry name" value="PAS domain"/>
    <property type="match status" value="1"/>
</dbReference>
<organism evidence="3 4">
    <name type="scientific">Mycolicibacterium anyangense</name>
    <dbReference type="NCBI Taxonomy" id="1431246"/>
    <lineage>
        <taxon>Bacteria</taxon>
        <taxon>Bacillati</taxon>
        <taxon>Actinomycetota</taxon>
        <taxon>Actinomycetes</taxon>
        <taxon>Mycobacteriales</taxon>
        <taxon>Mycobacteriaceae</taxon>
        <taxon>Mycolicibacterium</taxon>
    </lineage>
</organism>
<dbReference type="SMART" id="SM01012">
    <property type="entry name" value="ANTAR"/>
    <property type="match status" value="1"/>
</dbReference>
<dbReference type="InterPro" id="IPR035965">
    <property type="entry name" value="PAS-like_dom_sf"/>
</dbReference>
<dbReference type="InterPro" id="IPR005561">
    <property type="entry name" value="ANTAR"/>
</dbReference>
<gene>
    <name evidence="3" type="ORF">MANY_34770</name>
</gene>
<dbReference type="Gene3D" id="1.10.10.10">
    <property type="entry name" value="Winged helix-like DNA-binding domain superfamily/Winged helix DNA-binding domain"/>
    <property type="match status" value="1"/>
</dbReference>
<accession>A0A6N4W823</accession>
<dbReference type="Pfam" id="PF08447">
    <property type="entry name" value="PAS_3"/>
    <property type="match status" value="1"/>
</dbReference>
<dbReference type="AlphaFoldDB" id="A0A6N4W823"/>
<dbReference type="SUPFAM" id="SSF55785">
    <property type="entry name" value="PYP-like sensor domain (PAS domain)"/>
    <property type="match status" value="1"/>
</dbReference>
<sequence>MPSGGGDDPVGTVGWTRFYFADDRWEWSPAVARLHGYAPDAVAPTTELVLSHKHPDDLAMVHALLDRVRQAHQPWSSRHRIIDTCGALHEVVVVGSHLRDDTGRIVGSEGHYVDVTPTLRAADEHIAAAVAEVATNRATIEQAKGMLMLVYRIDADRAFEILRWRSATTNTKVRLLAEQILIDVRALEHGERLPARSVYDHVLLTAHTRIPRGR</sequence>
<dbReference type="KEGG" id="many:MANY_34770"/>
<dbReference type="GO" id="GO:0003723">
    <property type="term" value="F:RNA binding"/>
    <property type="evidence" value="ECO:0007669"/>
    <property type="project" value="InterPro"/>
</dbReference>